<dbReference type="RefSeq" id="WP_014828190.1">
    <property type="nucleotide sequence ID" value="NC_018068.1"/>
</dbReference>
<dbReference type="InterPro" id="IPR003658">
    <property type="entry name" value="Anti-sigma_ant"/>
</dbReference>
<evidence type="ECO:0000256" key="5">
    <source>
        <dbReference type="ARBA" id="ARBA00022969"/>
    </source>
</evidence>
<proteinExistence type="inferred from homology"/>
<evidence type="ECO:0000256" key="6">
    <source>
        <dbReference type="RuleBase" id="RU003749"/>
    </source>
</evidence>
<dbReference type="EMBL" id="CP003639">
    <property type="protein sequence ID" value="AFM42201.1"/>
    <property type="molecule type" value="Genomic_DNA"/>
</dbReference>
<dbReference type="CDD" id="cd07043">
    <property type="entry name" value="STAS_anti-anti-sigma_factors"/>
    <property type="match status" value="1"/>
</dbReference>
<feature type="domain" description="STAS" evidence="7">
    <location>
        <begin position="1"/>
        <end position="114"/>
    </location>
</feature>
<protein>
    <recommendedName>
        <fullName evidence="3 6">Anti-sigma F factor antagonist</fullName>
    </recommendedName>
    <alternativeName>
        <fullName evidence="6">Stage II sporulation protein</fullName>
    </alternativeName>
</protein>
<gene>
    <name evidence="8" type="ordered locus">Desaci_3305</name>
</gene>
<evidence type="ECO:0000256" key="4">
    <source>
        <dbReference type="ARBA" id="ARBA00022553"/>
    </source>
</evidence>
<evidence type="ECO:0000259" key="7">
    <source>
        <dbReference type="PROSITE" id="PS50801"/>
    </source>
</evidence>
<keyword evidence="9" id="KW-1185">Reference proteome</keyword>
<dbReference type="InterPro" id="IPR002645">
    <property type="entry name" value="STAS_dom"/>
</dbReference>
<dbReference type="eggNOG" id="COG1366">
    <property type="taxonomic scope" value="Bacteria"/>
</dbReference>
<dbReference type="NCBIfam" id="TIGR02886">
    <property type="entry name" value="spore_II_AA"/>
    <property type="match status" value="1"/>
</dbReference>
<dbReference type="OrthoDB" id="9796601at2"/>
<evidence type="ECO:0000313" key="9">
    <source>
        <dbReference type="Proteomes" id="UP000002892"/>
    </source>
</evidence>
<dbReference type="NCBIfam" id="TIGR00377">
    <property type="entry name" value="ant_ant_sig"/>
    <property type="match status" value="1"/>
</dbReference>
<comment type="similarity">
    <text evidence="2 6">Belongs to the anti-sigma-factor antagonist family.</text>
</comment>
<dbReference type="Pfam" id="PF01740">
    <property type="entry name" value="STAS"/>
    <property type="match status" value="1"/>
</dbReference>
<evidence type="ECO:0000256" key="1">
    <source>
        <dbReference type="ARBA" id="ARBA00001976"/>
    </source>
</evidence>
<dbReference type="GO" id="GO:0030435">
    <property type="term" value="P:sporulation resulting in formation of a cellular spore"/>
    <property type="evidence" value="ECO:0007669"/>
    <property type="project" value="UniProtKB-KW"/>
</dbReference>
<evidence type="ECO:0000256" key="2">
    <source>
        <dbReference type="ARBA" id="ARBA00009013"/>
    </source>
</evidence>
<comment type="function">
    <text evidence="1">In the phosphorylated form it could act as an anti-anti-sigma factor that counteracts SpoIIAB and thus releases sigma f from inhibition.</text>
</comment>
<evidence type="ECO:0000256" key="3">
    <source>
        <dbReference type="ARBA" id="ARBA00020784"/>
    </source>
</evidence>
<dbReference type="InterPro" id="IPR036513">
    <property type="entry name" value="STAS_dom_sf"/>
</dbReference>
<dbReference type="PROSITE" id="PS50801">
    <property type="entry name" value="STAS"/>
    <property type="match status" value="1"/>
</dbReference>
<dbReference type="SUPFAM" id="SSF52091">
    <property type="entry name" value="SpoIIaa-like"/>
    <property type="match status" value="1"/>
</dbReference>
<evidence type="ECO:0000313" key="8">
    <source>
        <dbReference type="EMBL" id="AFM42201.1"/>
    </source>
</evidence>
<dbReference type="PANTHER" id="PTHR33495">
    <property type="entry name" value="ANTI-SIGMA FACTOR ANTAGONIST TM_1081-RELATED-RELATED"/>
    <property type="match status" value="1"/>
</dbReference>
<organism evidence="8 9">
    <name type="scientific">Desulfosporosinus acidiphilus (strain DSM 22704 / JCM 16185 / SJ4)</name>
    <dbReference type="NCBI Taxonomy" id="646529"/>
    <lineage>
        <taxon>Bacteria</taxon>
        <taxon>Bacillati</taxon>
        <taxon>Bacillota</taxon>
        <taxon>Clostridia</taxon>
        <taxon>Eubacteriales</taxon>
        <taxon>Desulfitobacteriaceae</taxon>
        <taxon>Desulfosporosinus</taxon>
    </lineage>
</organism>
<dbReference type="GO" id="GO:0043856">
    <property type="term" value="F:anti-sigma factor antagonist activity"/>
    <property type="evidence" value="ECO:0007669"/>
    <property type="project" value="InterPro"/>
</dbReference>
<sequence>MNLEKKIERLTLFLRLDGELDMHTSDLVRQAIDKEIEKRGIRTVILNLQNVQFIDSSGLGVILGRYKKLLSLGGKLKISNVQPHVYKIMELSGLPKIINFYEDETHAYEEGRRA</sequence>
<dbReference type="KEGG" id="dai:Desaci_3305"/>
<dbReference type="GO" id="GO:0045152">
    <property type="term" value="F:antisigma factor binding"/>
    <property type="evidence" value="ECO:0007669"/>
    <property type="project" value="InterPro"/>
</dbReference>
<dbReference type="Gene3D" id="3.30.750.24">
    <property type="entry name" value="STAS domain"/>
    <property type="match status" value="1"/>
</dbReference>
<keyword evidence="4" id="KW-0597">Phosphoprotein</keyword>
<dbReference type="HOGENOM" id="CLU_115403_7_0_9"/>
<reference evidence="8 9" key="1">
    <citation type="journal article" date="2012" name="J. Bacteriol.">
        <title>Complete genome sequences of Desulfosporosinus orientis DSM765T, Desulfosporosinus youngiae DSM17734T, Desulfosporosinus meridiei DSM13257T, and Desulfosporosinus acidiphilus DSM22704T.</title>
        <authorList>
            <person name="Pester M."/>
            <person name="Brambilla E."/>
            <person name="Alazard D."/>
            <person name="Rattei T."/>
            <person name="Weinmaier T."/>
            <person name="Han J."/>
            <person name="Lucas S."/>
            <person name="Lapidus A."/>
            <person name="Cheng J.F."/>
            <person name="Goodwin L."/>
            <person name="Pitluck S."/>
            <person name="Peters L."/>
            <person name="Ovchinnikova G."/>
            <person name="Teshima H."/>
            <person name="Detter J.C."/>
            <person name="Han C.S."/>
            <person name="Tapia R."/>
            <person name="Land M.L."/>
            <person name="Hauser L."/>
            <person name="Kyrpides N.C."/>
            <person name="Ivanova N.N."/>
            <person name="Pagani I."/>
            <person name="Huntmann M."/>
            <person name="Wei C.L."/>
            <person name="Davenport K.W."/>
            <person name="Daligault H."/>
            <person name="Chain P.S."/>
            <person name="Chen A."/>
            <person name="Mavromatis K."/>
            <person name="Markowitz V."/>
            <person name="Szeto E."/>
            <person name="Mikhailova N."/>
            <person name="Pati A."/>
            <person name="Wagner M."/>
            <person name="Woyke T."/>
            <person name="Ollivier B."/>
            <person name="Klenk H.P."/>
            <person name="Spring S."/>
            <person name="Loy A."/>
        </authorList>
    </citation>
    <scope>NUCLEOTIDE SEQUENCE [LARGE SCALE GENOMIC DNA]</scope>
    <source>
        <strain evidence="9">DSM 22704 / JCM 16185 / SJ4</strain>
    </source>
</reference>
<name>I4D8S7_DESAJ</name>
<dbReference type="PANTHER" id="PTHR33495:SF2">
    <property type="entry name" value="ANTI-SIGMA FACTOR ANTAGONIST TM_1081-RELATED"/>
    <property type="match status" value="1"/>
</dbReference>
<dbReference type="Proteomes" id="UP000002892">
    <property type="component" value="Chromosome"/>
</dbReference>
<dbReference type="InterPro" id="IPR014237">
    <property type="entry name" value="Anti-sigma_F_ant"/>
</dbReference>
<dbReference type="AlphaFoldDB" id="I4D8S7"/>
<accession>I4D8S7</accession>
<dbReference type="STRING" id="646529.Desaci_3305"/>
<keyword evidence="5" id="KW-0749">Sporulation</keyword>